<proteinExistence type="predicted"/>
<dbReference type="AlphaFoldDB" id="A0A087U8V6"/>
<dbReference type="Proteomes" id="UP000054359">
    <property type="component" value="Unassembled WGS sequence"/>
</dbReference>
<organism evidence="1 2">
    <name type="scientific">Stegodyphus mimosarum</name>
    <name type="common">African social velvet spider</name>
    <dbReference type="NCBI Taxonomy" id="407821"/>
    <lineage>
        <taxon>Eukaryota</taxon>
        <taxon>Metazoa</taxon>
        <taxon>Ecdysozoa</taxon>
        <taxon>Arthropoda</taxon>
        <taxon>Chelicerata</taxon>
        <taxon>Arachnida</taxon>
        <taxon>Araneae</taxon>
        <taxon>Araneomorphae</taxon>
        <taxon>Entelegynae</taxon>
        <taxon>Eresoidea</taxon>
        <taxon>Eresidae</taxon>
        <taxon>Stegodyphus</taxon>
    </lineage>
</organism>
<sequence>MAELFSKTSTVSGLKKKTTGRVAIQARHIFSFSYALQKAQRYWLKNTKGCFVEYTFFNSFQYVIIGCVLILGKRLYTFVLCTLAY</sequence>
<name>A0A087U8V6_STEMI</name>
<gene>
    <name evidence="1" type="ORF">X975_02370</name>
</gene>
<feature type="non-terminal residue" evidence="1">
    <location>
        <position position="85"/>
    </location>
</feature>
<protein>
    <submittedName>
        <fullName evidence="1">Uncharacterized protein</fullName>
    </submittedName>
</protein>
<keyword evidence="2" id="KW-1185">Reference proteome</keyword>
<reference evidence="1 2" key="1">
    <citation type="submission" date="2013-11" db="EMBL/GenBank/DDBJ databases">
        <title>Genome sequencing of Stegodyphus mimosarum.</title>
        <authorList>
            <person name="Bechsgaard J."/>
        </authorList>
    </citation>
    <scope>NUCLEOTIDE SEQUENCE [LARGE SCALE GENOMIC DNA]</scope>
</reference>
<evidence type="ECO:0000313" key="2">
    <source>
        <dbReference type="Proteomes" id="UP000054359"/>
    </source>
</evidence>
<accession>A0A087U8V6</accession>
<evidence type="ECO:0000313" key="1">
    <source>
        <dbReference type="EMBL" id="KFM73795.1"/>
    </source>
</evidence>
<dbReference type="EMBL" id="KK118759">
    <property type="protein sequence ID" value="KFM73795.1"/>
    <property type="molecule type" value="Genomic_DNA"/>
</dbReference>